<evidence type="ECO:0000256" key="1">
    <source>
        <dbReference type="ARBA" id="ARBA00004170"/>
    </source>
</evidence>
<accession>A0A4D6BPK8</accession>
<evidence type="ECO:0000256" key="4">
    <source>
        <dbReference type="ARBA" id="ARBA00032479"/>
    </source>
</evidence>
<reference evidence="6" key="2">
    <citation type="journal article" date="2020" name="Front. Microbiol.">
        <title>Genotyping of Salmon Gill Poxvirus Reveals One Main Predominant Lineage in Europe, Featuring Fjord- and Fish Farm-Specific Sub-Lineages.</title>
        <authorList>
            <person name="Gulla S."/>
            <person name="Tengs T."/>
            <person name="Mohammad S.N."/>
            <person name="Gjessing M."/>
            <person name="Garseth A.H."/>
            <person name="Sveinsson K."/>
            <person name="Moldal T."/>
            <person name="Petersen P.E."/>
            <person name="Torud B."/>
            <person name="Dale O.B."/>
            <person name="Dahle M.K."/>
        </authorList>
    </citation>
    <scope>NUCLEOTIDE SEQUENCE</scope>
    <source>
        <strain evidence="6">SGPV_NOR2009-W</strain>
    </source>
</reference>
<organism evidence="5">
    <name type="scientific">Salmon gill poxvirus</name>
    <dbReference type="NCBI Taxonomy" id="1680908"/>
    <lineage>
        <taxon>Viruses</taxon>
        <taxon>Varidnaviria</taxon>
        <taxon>Bamfordvirae</taxon>
        <taxon>Nucleocytoviricota</taxon>
        <taxon>Pokkesviricetes</taxon>
        <taxon>Chitovirales</taxon>
        <taxon>Poxviridae</taxon>
        <taxon>Chordopoxvirinae</taxon>
        <taxon>Salmonpoxvirus</taxon>
        <taxon>Salmonpoxvirus gillpox</taxon>
        <taxon>Salmon gillpox virus</taxon>
    </lineage>
</organism>
<name>A0A4D6BPK8_9POXV</name>
<dbReference type="InterPro" id="IPR005008">
    <property type="entry name" value="Poxvirus_Rif-R"/>
</dbReference>
<dbReference type="EMBL" id="MT165477">
    <property type="protein sequence ID" value="QJU69458.1"/>
    <property type="molecule type" value="Genomic_DNA"/>
</dbReference>
<sequence>MNSVLIQSAKQLEQNNEYESTDMFGCPIITGTSYMPCLIHVESNGVEYMKATKQSEHPTTVYSFNINDKEINAFNKFILSFEVSELHSNHPIAYVPYFGFKLIKKVAIYDENNKVIEIDGATLFSRALSKKDNISTSGYSKELNNFNINYTENLNNEKTYFLPSTQINVPLNIFYPNQDTFSTIKNFPNSFLRIEVTVMTELTNVMVYNPEATIFLAYEKPLVNTLSIKKPVLGIVVYSVQNRESTNDEQYIINNYESVGNYEDDEHYVHGIDNVSHINFDVGNDLSGKRFMVWAGHDQSESNWTNMYLKKLLTECIIILPNGESPDVNDGNLSPKAKYQIMKNNKIELGNIKTIDLVIERVPKNYSAWFHTNPLVFRENKTQSTYNIVEKINFVHCSWNILQNNFVFYEIDHQITIGDISVPIEIWNVNTKSDEGDNRSVLCKNSDVIINDPFFRGVDFLNKQRPIEIATVKHGNETLYQSHLNACYYYPDNFSRISFPFMAKGYGNISFCHHTDTAVCPNYLPSDHIRGRCQIGIKAVWANQDKSTPHYHISKKLIIQYGVVSKVSSVNKRNITSILNSRTIIDEE</sequence>
<proteinExistence type="predicted"/>
<evidence type="ECO:0000313" key="6">
    <source>
        <dbReference type="EMBL" id="QJU69458.1"/>
    </source>
</evidence>
<evidence type="ECO:0000256" key="3">
    <source>
        <dbReference type="ARBA" id="ARBA00032040"/>
    </source>
</evidence>
<dbReference type="GO" id="GO:0016020">
    <property type="term" value="C:membrane"/>
    <property type="evidence" value="ECO:0007669"/>
    <property type="project" value="UniProtKB-SubCell"/>
</dbReference>
<protein>
    <recommendedName>
        <fullName evidence="4">62 kDa protein</fullName>
    </recommendedName>
    <alternativeName>
        <fullName evidence="3">Rifampicin resistance protein</fullName>
    </alternativeName>
</protein>
<dbReference type="EMBL" id="MH061372">
    <property type="protein sequence ID" value="QBX90040.1"/>
    <property type="molecule type" value="Genomic_DNA"/>
</dbReference>
<reference evidence="5" key="1">
    <citation type="submission" date="2018-03" db="EMBL/GenBank/DDBJ databases">
        <title>Genotyping of Salmonid gill pox virus (SGPV) present in farmed and wild salmon in Norway.</title>
        <authorList>
            <person name="Nylund A."/>
            <person name="Plarre H."/>
        </authorList>
    </citation>
    <scope>NUCLEOTIDE SEQUENCE</scope>
    <source>
        <strain evidence="5">V050515</strain>
    </source>
</reference>
<evidence type="ECO:0000313" key="5">
    <source>
        <dbReference type="EMBL" id="QBX90040.1"/>
    </source>
</evidence>
<evidence type="ECO:0000256" key="2">
    <source>
        <dbReference type="ARBA" id="ARBA00023136"/>
    </source>
</evidence>
<dbReference type="Pfam" id="PF03340">
    <property type="entry name" value="Pox_Rif"/>
    <property type="match status" value="1"/>
</dbReference>
<dbReference type="GO" id="GO:0046677">
    <property type="term" value="P:response to antibiotic"/>
    <property type="evidence" value="ECO:0007669"/>
    <property type="project" value="InterPro"/>
</dbReference>
<comment type="subcellular location">
    <subcellularLocation>
        <location evidence="1">Membrane</location>
        <topology evidence="1">Peripheral membrane protein</topology>
    </subcellularLocation>
</comment>
<keyword evidence="2" id="KW-0472">Membrane</keyword>